<dbReference type="InterPro" id="IPR050327">
    <property type="entry name" value="Proton-linked_MCT"/>
</dbReference>
<evidence type="ECO:0000313" key="11">
    <source>
        <dbReference type="Proteomes" id="UP000462212"/>
    </source>
</evidence>
<feature type="region of interest" description="Disordered" evidence="7">
    <location>
        <begin position="1"/>
        <end position="20"/>
    </location>
</feature>
<comment type="subcellular location">
    <subcellularLocation>
        <location evidence="1">Membrane</location>
        <topology evidence="1">Multi-pass membrane protein</topology>
    </subcellularLocation>
</comment>
<comment type="similarity">
    <text evidence="2">Belongs to the major facilitator superfamily. Monocarboxylate porter (TC 2.A.1.13) family.</text>
</comment>
<gene>
    <name evidence="10" type="ORF">LSUB1_G008228</name>
</gene>
<feature type="transmembrane region" description="Helical" evidence="8">
    <location>
        <begin position="102"/>
        <end position="121"/>
    </location>
</feature>
<dbReference type="InterPro" id="IPR036259">
    <property type="entry name" value="MFS_trans_sf"/>
</dbReference>
<dbReference type="InterPro" id="IPR020846">
    <property type="entry name" value="MFS_dom"/>
</dbReference>
<evidence type="ECO:0000256" key="5">
    <source>
        <dbReference type="ARBA" id="ARBA00022989"/>
    </source>
</evidence>
<feature type="transmembrane region" description="Helical" evidence="8">
    <location>
        <begin position="159"/>
        <end position="178"/>
    </location>
</feature>
<dbReference type="GO" id="GO:0022857">
    <property type="term" value="F:transmembrane transporter activity"/>
    <property type="evidence" value="ECO:0007669"/>
    <property type="project" value="InterPro"/>
</dbReference>
<feature type="compositionally biased region" description="Acidic residues" evidence="7">
    <location>
        <begin position="1"/>
        <end position="10"/>
    </location>
</feature>
<keyword evidence="11" id="KW-1185">Reference proteome</keyword>
<dbReference type="Gene3D" id="1.20.1250.20">
    <property type="entry name" value="MFS general substrate transporter like domains"/>
    <property type="match status" value="2"/>
</dbReference>
<feature type="transmembrane region" description="Helical" evidence="8">
    <location>
        <begin position="234"/>
        <end position="257"/>
    </location>
</feature>
<evidence type="ECO:0000256" key="6">
    <source>
        <dbReference type="ARBA" id="ARBA00023136"/>
    </source>
</evidence>
<dbReference type="Pfam" id="PF07690">
    <property type="entry name" value="MFS_1"/>
    <property type="match status" value="1"/>
</dbReference>
<feature type="transmembrane region" description="Helical" evidence="8">
    <location>
        <begin position="31"/>
        <end position="51"/>
    </location>
</feature>
<comment type="caution">
    <text evidence="10">The sequence shown here is derived from an EMBL/GenBank/DDBJ whole genome shotgun (WGS) entry which is preliminary data.</text>
</comment>
<feature type="transmembrane region" description="Helical" evidence="8">
    <location>
        <begin position="323"/>
        <end position="343"/>
    </location>
</feature>
<proteinExistence type="inferred from homology"/>
<dbReference type="InterPro" id="IPR011701">
    <property type="entry name" value="MFS"/>
</dbReference>
<dbReference type="PANTHER" id="PTHR11360">
    <property type="entry name" value="MONOCARBOXYLATE TRANSPORTER"/>
    <property type="match status" value="1"/>
</dbReference>
<protein>
    <submittedName>
        <fullName evidence="10">Fujikurins efflux protein</fullName>
    </submittedName>
</protein>
<dbReference type="CDD" id="cd17352">
    <property type="entry name" value="MFS_MCT_SLC16"/>
    <property type="match status" value="1"/>
</dbReference>
<dbReference type="AlphaFoldDB" id="A0A8H8RI59"/>
<feature type="transmembrane region" description="Helical" evidence="8">
    <location>
        <begin position="295"/>
        <end position="317"/>
    </location>
</feature>
<feature type="transmembrane region" description="Helical" evidence="8">
    <location>
        <begin position="364"/>
        <end position="385"/>
    </location>
</feature>
<dbReference type="GO" id="GO:0016020">
    <property type="term" value="C:membrane"/>
    <property type="evidence" value="ECO:0007669"/>
    <property type="project" value="UniProtKB-SubCell"/>
</dbReference>
<name>A0A8H8RI59_9HELO</name>
<evidence type="ECO:0000259" key="9">
    <source>
        <dbReference type="PROSITE" id="PS50850"/>
    </source>
</evidence>
<feature type="transmembrane region" description="Helical" evidence="8">
    <location>
        <begin position="391"/>
        <end position="412"/>
    </location>
</feature>
<keyword evidence="5 8" id="KW-1133">Transmembrane helix</keyword>
<dbReference type="SUPFAM" id="SSF103473">
    <property type="entry name" value="MFS general substrate transporter"/>
    <property type="match status" value="1"/>
</dbReference>
<feature type="transmembrane region" description="Helical" evidence="8">
    <location>
        <begin position="71"/>
        <end position="90"/>
    </location>
</feature>
<feature type="transmembrane region" description="Helical" evidence="8">
    <location>
        <begin position="127"/>
        <end position="147"/>
    </location>
</feature>
<organism evidence="10 11">
    <name type="scientific">Lachnellula subtilissima</name>
    <dbReference type="NCBI Taxonomy" id="602034"/>
    <lineage>
        <taxon>Eukaryota</taxon>
        <taxon>Fungi</taxon>
        <taxon>Dikarya</taxon>
        <taxon>Ascomycota</taxon>
        <taxon>Pezizomycotina</taxon>
        <taxon>Leotiomycetes</taxon>
        <taxon>Helotiales</taxon>
        <taxon>Lachnaceae</taxon>
        <taxon>Lachnellula</taxon>
    </lineage>
</organism>
<keyword evidence="4 8" id="KW-0812">Transmembrane</keyword>
<evidence type="ECO:0000313" key="10">
    <source>
        <dbReference type="EMBL" id="TVY34918.1"/>
    </source>
</evidence>
<evidence type="ECO:0000256" key="3">
    <source>
        <dbReference type="ARBA" id="ARBA00022448"/>
    </source>
</evidence>
<dbReference type="Proteomes" id="UP000462212">
    <property type="component" value="Unassembled WGS sequence"/>
</dbReference>
<dbReference type="PANTHER" id="PTHR11360:SF224">
    <property type="entry name" value="MAJOR FACILITATOR SUPERFAMILY (MFS) PROFILE DOMAIN-CONTAINING PROTEIN-RELATED"/>
    <property type="match status" value="1"/>
</dbReference>
<evidence type="ECO:0000256" key="7">
    <source>
        <dbReference type="SAM" id="MobiDB-lite"/>
    </source>
</evidence>
<evidence type="ECO:0000256" key="4">
    <source>
        <dbReference type="ARBA" id="ARBA00022692"/>
    </source>
</evidence>
<feature type="transmembrane region" description="Helical" evidence="8">
    <location>
        <begin position="190"/>
        <end position="214"/>
    </location>
</feature>
<accession>A0A8H8RI59</accession>
<dbReference type="OrthoDB" id="5667at2759"/>
<dbReference type="PROSITE" id="PS50850">
    <property type="entry name" value="MFS"/>
    <property type="match status" value="1"/>
</dbReference>
<evidence type="ECO:0000256" key="2">
    <source>
        <dbReference type="ARBA" id="ARBA00006727"/>
    </source>
</evidence>
<sequence length="424" mass="45998">MNQEAEEDSDSPSHHQAQVQQVHPPDQGWRAWQAVVGAWCCLFATFGWINALGIFQDYYEKILLRESSASAIAWITSIQTFILFLMAPVCGKLYDNYGPRHLQLLGTLLQVFGLMMASLSTQYYQLLLSQGICASLGASLVFHSGLLTASTWFKTRRGLALGIVASGSSIGGMVFPILLSRLLTEVGFGWTVRICAFVVLGVLTIANVTVQARLIPEPKPVVMREFVKPFGERFFLLLTAGTMLGFLSLYIPLNYIVVYAQANSMSTNLSTYLPTILNAASLFGRILPGWLGDHLGLFNTMVGMSFLCGLTLLPLWILAHTNISIISCAALYGFTSGAFVSLVPGMVAQISEEDMSKVGVRQGSLFACISISCLVGTPIGGALLACAKGGFWAQQVFAGVMMFAGCLCYVFARLSIRTAVMEKV</sequence>
<dbReference type="EMBL" id="QGMJ01000584">
    <property type="protein sequence ID" value="TVY34918.1"/>
    <property type="molecule type" value="Genomic_DNA"/>
</dbReference>
<evidence type="ECO:0000256" key="8">
    <source>
        <dbReference type="SAM" id="Phobius"/>
    </source>
</evidence>
<reference evidence="10 11" key="1">
    <citation type="submission" date="2018-05" db="EMBL/GenBank/DDBJ databases">
        <title>Genome sequencing and assembly of the regulated plant pathogen Lachnellula willkommii and related sister species for the development of diagnostic species identification markers.</title>
        <authorList>
            <person name="Giroux E."/>
            <person name="Bilodeau G."/>
        </authorList>
    </citation>
    <scope>NUCLEOTIDE SEQUENCE [LARGE SCALE GENOMIC DNA]</scope>
    <source>
        <strain evidence="10 11">CBS 197.66</strain>
    </source>
</reference>
<keyword evidence="6 8" id="KW-0472">Membrane</keyword>
<keyword evidence="3" id="KW-0813">Transport</keyword>
<feature type="domain" description="Major facilitator superfamily (MFS) profile" evidence="9">
    <location>
        <begin position="1"/>
        <end position="417"/>
    </location>
</feature>
<evidence type="ECO:0000256" key="1">
    <source>
        <dbReference type="ARBA" id="ARBA00004141"/>
    </source>
</evidence>